<feature type="compositionally biased region" description="Acidic residues" evidence="1">
    <location>
        <begin position="283"/>
        <end position="300"/>
    </location>
</feature>
<protein>
    <submittedName>
        <fullName evidence="2">Uncharacterized protein</fullName>
    </submittedName>
</protein>
<feature type="region of interest" description="Disordered" evidence="1">
    <location>
        <begin position="273"/>
        <end position="300"/>
    </location>
</feature>
<evidence type="ECO:0000313" key="2">
    <source>
        <dbReference type="EMBL" id="KAF7992788.1"/>
    </source>
</evidence>
<organism evidence="2 3">
    <name type="scientific">Aphidius gifuensis</name>
    <name type="common">Parasitoid wasp</name>
    <dbReference type="NCBI Taxonomy" id="684658"/>
    <lineage>
        <taxon>Eukaryota</taxon>
        <taxon>Metazoa</taxon>
        <taxon>Ecdysozoa</taxon>
        <taxon>Arthropoda</taxon>
        <taxon>Hexapoda</taxon>
        <taxon>Insecta</taxon>
        <taxon>Pterygota</taxon>
        <taxon>Neoptera</taxon>
        <taxon>Endopterygota</taxon>
        <taxon>Hymenoptera</taxon>
        <taxon>Apocrita</taxon>
        <taxon>Ichneumonoidea</taxon>
        <taxon>Braconidae</taxon>
        <taxon>Aphidiinae</taxon>
        <taxon>Aphidius</taxon>
    </lineage>
</organism>
<comment type="caution">
    <text evidence="2">The sequence shown here is derived from an EMBL/GenBank/DDBJ whole genome shotgun (WGS) entry which is preliminary data.</text>
</comment>
<keyword evidence="3" id="KW-1185">Reference proteome</keyword>
<feature type="region of interest" description="Disordered" evidence="1">
    <location>
        <begin position="103"/>
        <end position="131"/>
    </location>
</feature>
<reference evidence="2 3" key="1">
    <citation type="submission" date="2020-08" db="EMBL/GenBank/DDBJ databases">
        <title>Aphidius gifuensis genome sequencing and assembly.</title>
        <authorList>
            <person name="Du Z."/>
        </authorList>
    </citation>
    <scope>NUCLEOTIDE SEQUENCE [LARGE SCALE GENOMIC DNA]</scope>
    <source>
        <strain evidence="2">YNYX2018</strain>
        <tissue evidence="2">Adults</tissue>
    </source>
</reference>
<accession>A0A834XSS5</accession>
<sequence>MKGDSIEDYQKSSSSLPLLLSSHWSKKYENLKKQRHQNPHVHPHHQHRHQQIFYNRDKELYYQETRPKNLHSIPILSSESDLKYNNKKHKNITKNNINRQWQNIQLDDNDKNYDDEEDENKNDENEDNDSWLDELGDYDENNEMKNEKINNQYKKKVPYKTYDEIIKVLTSNEPKNQNLSKLGTSVKRGSRNIENKKYQKNNTLEILYNDSIIINSSNNNSNNNKTINLNNTSIIDNQDKKKTRNIINNQLSQKINFDGKKLNSTTQLQPAITKSLDTKNDNNDDNYEKDDIDDDDDDDDNYTDGKTIVVSFFFI</sequence>
<evidence type="ECO:0000256" key="1">
    <source>
        <dbReference type="SAM" id="MobiDB-lite"/>
    </source>
</evidence>
<dbReference type="Proteomes" id="UP000639338">
    <property type="component" value="Unassembled WGS sequence"/>
</dbReference>
<dbReference type="AlphaFoldDB" id="A0A834XSS5"/>
<name>A0A834XSS5_APHGI</name>
<feature type="compositionally biased region" description="Acidic residues" evidence="1">
    <location>
        <begin position="113"/>
        <end position="131"/>
    </location>
</feature>
<gene>
    <name evidence="2" type="ORF">HCN44_005132</name>
</gene>
<dbReference type="OrthoDB" id="6370328at2759"/>
<evidence type="ECO:0000313" key="3">
    <source>
        <dbReference type="Proteomes" id="UP000639338"/>
    </source>
</evidence>
<proteinExistence type="predicted"/>
<dbReference type="EMBL" id="JACMRX010000003">
    <property type="protein sequence ID" value="KAF7992788.1"/>
    <property type="molecule type" value="Genomic_DNA"/>
</dbReference>